<evidence type="ECO:0000256" key="1">
    <source>
        <dbReference type="SAM" id="MobiDB-lite"/>
    </source>
</evidence>
<evidence type="ECO:0000313" key="2">
    <source>
        <dbReference type="EMBL" id="KAK6777512.1"/>
    </source>
</evidence>
<feature type="region of interest" description="Disordered" evidence="1">
    <location>
        <begin position="26"/>
        <end position="69"/>
    </location>
</feature>
<protein>
    <submittedName>
        <fullName evidence="2">Uncharacterized protein</fullName>
    </submittedName>
</protein>
<dbReference type="AlphaFoldDB" id="A0AAN8T2L7"/>
<keyword evidence="3" id="KW-1185">Reference proteome</keyword>
<feature type="compositionally biased region" description="Basic and acidic residues" evidence="1">
    <location>
        <begin position="47"/>
        <end position="58"/>
    </location>
</feature>
<comment type="caution">
    <text evidence="2">The sequence shown here is derived from an EMBL/GenBank/DDBJ whole genome shotgun (WGS) entry which is preliminary data.</text>
</comment>
<proteinExistence type="predicted"/>
<reference evidence="2 3" key="1">
    <citation type="submission" date="2024-02" db="EMBL/GenBank/DDBJ databases">
        <title>de novo genome assembly of Solanum bulbocastanum strain 11H21.</title>
        <authorList>
            <person name="Hosaka A.J."/>
        </authorList>
    </citation>
    <scope>NUCLEOTIDE SEQUENCE [LARGE SCALE GENOMIC DNA]</scope>
    <source>
        <tissue evidence="2">Young leaves</tissue>
    </source>
</reference>
<gene>
    <name evidence="2" type="ORF">RDI58_024229</name>
</gene>
<dbReference type="Proteomes" id="UP001371456">
    <property type="component" value="Unassembled WGS sequence"/>
</dbReference>
<sequence length="118" mass="13523">MSSSLQSLEFGDGIKEVLKTCEFDIANPSMESPGSHKQSVNQKRKPGWIEEEKKDVPKKPAAVLTSQRKEVKAKSSVRKVYSQSVRLARNLCRNQAHKRMKNQEPSHLMRFLKKLMKV</sequence>
<evidence type="ECO:0000313" key="3">
    <source>
        <dbReference type="Proteomes" id="UP001371456"/>
    </source>
</evidence>
<accession>A0AAN8T2L7</accession>
<feature type="compositionally biased region" description="Polar residues" evidence="1">
    <location>
        <begin position="29"/>
        <end position="41"/>
    </location>
</feature>
<dbReference type="EMBL" id="JBANQN010000010">
    <property type="protein sequence ID" value="KAK6777512.1"/>
    <property type="molecule type" value="Genomic_DNA"/>
</dbReference>
<organism evidence="2 3">
    <name type="scientific">Solanum bulbocastanum</name>
    <name type="common">Wild potato</name>
    <dbReference type="NCBI Taxonomy" id="147425"/>
    <lineage>
        <taxon>Eukaryota</taxon>
        <taxon>Viridiplantae</taxon>
        <taxon>Streptophyta</taxon>
        <taxon>Embryophyta</taxon>
        <taxon>Tracheophyta</taxon>
        <taxon>Spermatophyta</taxon>
        <taxon>Magnoliopsida</taxon>
        <taxon>eudicotyledons</taxon>
        <taxon>Gunneridae</taxon>
        <taxon>Pentapetalae</taxon>
        <taxon>asterids</taxon>
        <taxon>lamiids</taxon>
        <taxon>Solanales</taxon>
        <taxon>Solanaceae</taxon>
        <taxon>Solanoideae</taxon>
        <taxon>Solaneae</taxon>
        <taxon>Solanum</taxon>
    </lineage>
</organism>
<name>A0AAN8T2L7_SOLBU</name>